<evidence type="ECO:0000256" key="1">
    <source>
        <dbReference type="SAM" id="MobiDB-lite"/>
    </source>
</evidence>
<accession>A0A0F8A1P3</accession>
<feature type="region of interest" description="Disordered" evidence="1">
    <location>
        <begin position="314"/>
        <end position="347"/>
    </location>
</feature>
<dbReference type="EMBL" id="KQ030511">
    <property type="protein sequence ID" value="KJZ76377.1"/>
    <property type="molecule type" value="Genomic_DNA"/>
</dbReference>
<feature type="region of interest" description="Disordered" evidence="1">
    <location>
        <begin position="1"/>
        <end position="35"/>
    </location>
</feature>
<feature type="compositionally biased region" description="Basic and acidic residues" evidence="1">
    <location>
        <begin position="322"/>
        <end position="331"/>
    </location>
</feature>
<feature type="region of interest" description="Disordered" evidence="1">
    <location>
        <begin position="253"/>
        <end position="275"/>
    </location>
</feature>
<sequence length="347" mass="38652">MDAVHTDTNTGGVPSAVIQSRHLPRRGTAAGRRRSFNHAIRASAKRLAQSESPCERLGLPCATDGASADSSNHARCTIRPHLETELRRQWNGSRPSPRLRCRHRPGIEVCQMDEEVEGRELARSEVPLPSDHFRLARRPTLEREDAFRDAATSARGKIRLRRSLPEGDDAQVAELYSMGLLYDDSDATDSQKDGPLSLNSIRHEQPVYSIRPDRRARRLTKSKGPGRDRPLYLDLSFSDLGDDTAIAQYLASPPASPMATDDHLPLASRHGRQQDYPPLRVIYELSGNRPTFDVDTSQPPDLVTDFISDYDCFSDSELDDTPSQREVHEGSDQAASDPWVILGDDLP</sequence>
<evidence type="ECO:0000313" key="2">
    <source>
        <dbReference type="EMBL" id="KJZ76377.1"/>
    </source>
</evidence>
<evidence type="ECO:0000313" key="3">
    <source>
        <dbReference type="Proteomes" id="UP000054481"/>
    </source>
</evidence>
<keyword evidence="3" id="KW-1185">Reference proteome</keyword>
<dbReference type="OrthoDB" id="5207704at2759"/>
<dbReference type="Proteomes" id="UP000054481">
    <property type="component" value="Unassembled WGS sequence"/>
</dbReference>
<gene>
    <name evidence="2" type="ORF">HIM_04106</name>
</gene>
<feature type="region of interest" description="Disordered" evidence="1">
    <location>
        <begin position="206"/>
        <end position="231"/>
    </location>
</feature>
<protein>
    <submittedName>
        <fullName evidence="2">Uncharacterized protein</fullName>
    </submittedName>
</protein>
<dbReference type="AlphaFoldDB" id="A0A0F8A1P3"/>
<feature type="compositionally biased region" description="Polar residues" evidence="1">
    <location>
        <begin position="1"/>
        <end position="12"/>
    </location>
</feature>
<proteinExistence type="predicted"/>
<organism evidence="2 3">
    <name type="scientific">Hirsutella minnesotensis 3608</name>
    <dbReference type="NCBI Taxonomy" id="1043627"/>
    <lineage>
        <taxon>Eukaryota</taxon>
        <taxon>Fungi</taxon>
        <taxon>Dikarya</taxon>
        <taxon>Ascomycota</taxon>
        <taxon>Pezizomycotina</taxon>
        <taxon>Sordariomycetes</taxon>
        <taxon>Hypocreomycetidae</taxon>
        <taxon>Hypocreales</taxon>
        <taxon>Ophiocordycipitaceae</taxon>
        <taxon>Hirsutella</taxon>
    </lineage>
</organism>
<name>A0A0F8A1P3_9HYPO</name>
<reference evidence="2 3" key="1">
    <citation type="journal article" date="2014" name="Genome Biol. Evol.">
        <title>Comparative genomics and transcriptomics analyses reveal divergent lifestyle features of nematode endoparasitic fungus Hirsutella minnesotensis.</title>
        <authorList>
            <person name="Lai Y."/>
            <person name="Liu K."/>
            <person name="Zhang X."/>
            <person name="Zhang X."/>
            <person name="Li K."/>
            <person name="Wang N."/>
            <person name="Shu C."/>
            <person name="Wu Y."/>
            <person name="Wang C."/>
            <person name="Bushley K.E."/>
            <person name="Xiang M."/>
            <person name="Liu X."/>
        </authorList>
    </citation>
    <scope>NUCLEOTIDE SEQUENCE [LARGE SCALE GENOMIC DNA]</scope>
    <source>
        <strain evidence="2 3">3608</strain>
    </source>
</reference>